<evidence type="ECO:0008006" key="3">
    <source>
        <dbReference type="Google" id="ProtNLM"/>
    </source>
</evidence>
<reference evidence="1 2" key="1">
    <citation type="submission" date="2016-10" db="EMBL/GenBank/DDBJ databases">
        <authorList>
            <person name="de Groot N.N."/>
        </authorList>
    </citation>
    <scope>NUCLEOTIDE SEQUENCE [LARGE SCALE GENOMIC DNA]</scope>
    <source>
        <strain evidence="1 2">DSM 28286</strain>
    </source>
</reference>
<sequence>MPVEQKQVQTKDSASYNESVASKDIAATAGDTSSSPVTRFGVMVAKSGGRIIPPERQAQVVKALGVNYTRAKIDIKTWNGSSNACDAYTAAGLKFLLNVNYAVPRNAVGDHDPVPFPTDMAAYSNTLNSILDKYKPEVLVIENEEDNPLYHTGSAEDYLTELKTAIDIAHKRGIKVTNGGITVREVCLIVYDDLMQKGREKEAMDFVTKAAPPALVQRVRNMNNKVIRRQIEFGRKILAAYKTLDLDYINFHWYEPVKLRGKGGDADFDPEIFSYVANYIKTATGKPVMSNEFGVLQPSPELVKNILHAVRNAGLAYGIFYSADGGAEGSGKAVALQDASGNLKENGVAFRDFIKQVR</sequence>
<dbReference type="AlphaFoldDB" id="A0A1I5YVA4"/>
<gene>
    <name evidence="1" type="ORF">SAMN05444277_11464</name>
</gene>
<name>A0A1I5YVA4_9BACT</name>
<dbReference type="Proteomes" id="UP000199031">
    <property type="component" value="Unassembled WGS sequence"/>
</dbReference>
<evidence type="ECO:0000313" key="2">
    <source>
        <dbReference type="Proteomes" id="UP000199031"/>
    </source>
</evidence>
<organism evidence="1 2">
    <name type="scientific">Parafilimonas terrae</name>
    <dbReference type="NCBI Taxonomy" id="1465490"/>
    <lineage>
        <taxon>Bacteria</taxon>
        <taxon>Pseudomonadati</taxon>
        <taxon>Bacteroidota</taxon>
        <taxon>Chitinophagia</taxon>
        <taxon>Chitinophagales</taxon>
        <taxon>Chitinophagaceae</taxon>
        <taxon>Parafilimonas</taxon>
    </lineage>
</organism>
<keyword evidence="2" id="KW-1185">Reference proteome</keyword>
<dbReference type="InterPro" id="IPR017853">
    <property type="entry name" value="GH"/>
</dbReference>
<dbReference type="OrthoDB" id="9801163at2"/>
<dbReference type="SUPFAM" id="SSF51445">
    <property type="entry name" value="(Trans)glycosidases"/>
    <property type="match status" value="1"/>
</dbReference>
<dbReference type="Gene3D" id="3.20.20.80">
    <property type="entry name" value="Glycosidases"/>
    <property type="match status" value="1"/>
</dbReference>
<evidence type="ECO:0000313" key="1">
    <source>
        <dbReference type="EMBL" id="SFQ48102.1"/>
    </source>
</evidence>
<dbReference type="EMBL" id="FOXQ01000014">
    <property type="protein sequence ID" value="SFQ48102.1"/>
    <property type="molecule type" value="Genomic_DNA"/>
</dbReference>
<protein>
    <recommendedName>
        <fullName evidence="3">Glycosyl hydrolase catalytic core</fullName>
    </recommendedName>
</protein>
<accession>A0A1I5YVA4</accession>
<proteinExistence type="predicted"/>
<dbReference type="RefSeq" id="WP_090662230.1">
    <property type="nucleotide sequence ID" value="NZ_FOXQ01000014.1"/>
</dbReference>